<accession>A0A919D7G1</accession>
<comment type="caution">
    <text evidence="2">The sequence shown here is derived from an EMBL/GenBank/DDBJ whole genome shotgun (WGS) entry which is preliminary data.</text>
</comment>
<proteinExistence type="predicted"/>
<feature type="region of interest" description="Disordered" evidence="1">
    <location>
        <begin position="1"/>
        <end position="24"/>
    </location>
</feature>
<evidence type="ECO:0000256" key="1">
    <source>
        <dbReference type="SAM" id="MobiDB-lite"/>
    </source>
</evidence>
<reference evidence="2" key="2">
    <citation type="submission" date="2020-09" db="EMBL/GenBank/DDBJ databases">
        <authorList>
            <person name="Sun Q."/>
            <person name="Ohkuma M."/>
        </authorList>
    </citation>
    <scope>NUCLEOTIDE SEQUENCE</scope>
    <source>
        <strain evidence="2">JCM 4714</strain>
    </source>
</reference>
<name>A0A919D7G1_9ACTN</name>
<gene>
    <name evidence="2" type="ORF">GCM10010339_85040</name>
</gene>
<dbReference type="AlphaFoldDB" id="A0A919D7G1"/>
<reference evidence="2" key="1">
    <citation type="journal article" date="2014" name="Int. J. Syst. Evol. Microbiol.">
        <title>Complete genome sequence of Corynebacterium casei LMG S-19264T (=DSM 44701T), isolated from a smear-ripened cheese.</title>
        <authorList>
            <consortium name="US DOE Joint Genome Institute (JGI-PGF)"/>
            <person name="Walter F."/>
            <person name="Albersmeier A."/>
            <person name="Kalinowski J."/>
            <person name="Ruckert C."/>
        </authorList>
    </citation>
    <scope>NUCLEOTIDE SEQUENCE</scope>
    <source>
        <strain evidence="2">JCM 4714</strain>
    </source>
</reference>
<feature type="compositionally biased region" description="Basic and acidic residues" evidence="1">
    <location>
        <begin position="59"/>
        <end position="70"/>
    </location>
</feature>
<evidence type="ECO:0000313" key="2">
    <source>
        <dbReference type="EMBL" id="GHE14423.1"/>
    </source>
</evidence>
<keyword evidence="3" id="KW-1185">Reference proteome</keyword>
<feature type="compositionally biased region" description="Basic and acidic residues" evidence="1">
    <location>
        <begin position="7"/>
        <end position="24"/>
    </location>
</feature>
<sequence length="70" mass="7030">MPTYGSDTEREAEGGAHKSADGLFEKTVGDVVGAPGLVGYGGGDGSEGKQCAHCCNGHDAADRHHGDSLS</sequence>
<organism evidence="2 3">
    <name type="scientific">Streptomyces alanosinicus</name>
    <dbReference type="NCBI Taxonomy" id="68171"/>
    <lineage>
        <taxon>Bacteria</taxon>
        <taxon>Bacillati</taxon>
        <taxon>Actinomycetota</taxon>
        <taxon>Actinomycetes</taxon>
        <taxon>Kitasatosporales</taxon>
        <taxon>Streptomycetaceae</taxon>
        <taxon>Streptomyces</taxon>
    </lineage>
</organism>
<dbReference type="EMBL" id="BMVG01000050">
    <property type="protein sequence ID" value="GHE14423.1"/>
    <property type="molecule type" value="Genomic_DNA"/>
</dbReference>
<feature type="region of interest" description="Disordered" evidence="1">
    <location>
        <begin position="51"/>
        <end position="70"/>
    </location>
</feature>
<dbReference type="Proteomes" id="UP000655443">
    <property type="component" value="Unassembled WGS sequence"/>
</dbReference>
<protein>
    <submittedName>
        <fullName evidence="2">Uncharacterized protein</fullName>
    </submittedName>
</protein>
<evidence type="ECO:0000313" key="3">
    <source>
        <dbReference type="Proteomes" id="UP000655443"/>
    </source>
</evidence>